<comment type="caution">
    <text evidence="1">The sequence shown here is derived from an EMBL/GenBank/DDBJ whole genome shotgun (WGS) entry which is preliminary data.</text>
</comment>
<dbReference type="EMBL" id="LWDX02056617">
    <property type="protein sequence ID" value="OEL18424.1"/>
    <property type="molecule type" value="Genomic_DNA"/>
</dbReference>
<protein>
    <recommendedName>
        <fullName evidence="3">FBD domain-containing protein</fullName>
    </recommendedName>
</protein>
<organism evidence="1 2">
    <name type="scientific">Dichanthelium oligosanthes</name>
    <dbReference type="NCBI Taxonomy" id="888268"/>
    <lineage>
        <taxon>Eukaryota</taxon>
        <taxon>Viridiplantae</taxon>
        <taxon>Streptophyta</taxon>
        <taxon>Embryophyta</taxon>
        <taxon>Tracheophyta</taxon>
        <taxon>Spermatophyta</taxon>
        <taxon>Magnoliopsida</taxon>
        <taxon>Liliopsida</taxon>
        <taxon>Poales</taxon>
        <taxon>Poaceae</taxon>
        <taxon>PACMAD clade</taxon>
        <taxon>Panicoideae</taxon>
        <taxon>Panicodae</taxon>
        <taxon>Paniceae</taxon>
        <taxon>Dichantheliinae</taxon>
        <taxon>Dichanthelium</taxon>
    </lineage>
</organism>
<evidence type="ECO:0000313" key="1">
    <source>
        <dbReference type="EMBL" id="OEL18424.1"/>
    </source>
</evidence>
<dbReference type="AlphaFoldDB" id="A0A1E5V062"/>
<evidence type="ECO:0008006" key="3">
    <source>
        <dbReference type="Google" id="ProtNLM"/>
    </source>
</evidence>
<dbReference type="STRING" id="888268.A0A1E5V062"/>
<sequence length="160" mass="17377">MRMRDVIFEHGLLVLPEPGGGPTSYDGLTELSLSMVRPLELEHVRPLGEFLSSCCPRLRKLRLRKVSSAWQSPSAWPLVLHMDLLEELEMESVDAFSKLQVVSPSLRVLDVRSWRADAVVEISAPRLETTAGPTASRSTSASCLALDASGSCLGSASTCP</sequence>
<proteinExistence type="predicted"/>
<keyword evidence="2" id="KW-1185">Reference proteome</keyword>
<gene>
    <name evidence="1" type="ORF">BAE44_0020558</name>
</gene>
<reference evidence="1 2" key="1">
    <citation type="submission" date="2016-09" db="EMBL/GenBank/DDBJ databases">
        <title>The draft genome of Dichanthelium oligosanthes: A C3 panicoid grass species.</title>
        <authorList>
            <person name="Studer A.J."/>
            <person name="Schnable J.C."/>
            <person name="Brutnell T.P."/>
        </authorList>
    </citation>
    <scope>NUCLEOTIDE SEQUENCE [LARGE SCALE GENOMIC DNA]</scope>
    <source>
        <strain evidence="2">cv. Kellogg 1175</strain>
        <tissue evidence="1">Leaf</tissue>
    </source>
</reference>
<accession>A0A1E5V062</accession>
<dbReference type="SUPFAM" id="SSF52047">
    <property type="entry name" value="RNI-like"/>
    <property type="match status" value="1"/>
</dbReference>
<name>A0A1E5V062_9POAL</name>
<evidence type="ECO:0000313" key="2">
    <source>
        <dbReference type="Proteomes" id="UP000095767"/>
    </source>
</evidence>
<dbReference type="Proteomes" id="UP000095767">
    <property type="component" value="Unassembled WGS sequence"/>
</dbReference>